<accession>A0A223S279</accession>
<dbReference type="Gene3D" id="3.30.559.10">
    <property type="entry name" value="Chloramphenicol acetyltransferase-like domain"/>
    <property type="match status" value="1"/>
</dbReference>
<dbReference type="Gene3D" id="3.30.559.30">
    <property type="entry name" value="Nonribosomal peptide synthetase, condensation domain"/>
    <property type="match status" value="1"/>
</dbReference>
<sequence length="540" mass="59798">MDQPRVRRHPAELPLPGHRTPRVGDAALHRPRRGGDATRRRRRRPHRIPPSRCRSPAGGRRYGGRIMLMTRMVEYSPEPGELVEFEVQDTAGTEWSEHPEPPSWVQQHHTGLWLANQAAGRTTSPWVCIAFDLPGRLDTDAMAAALETWARRHSTLLTWFAADDSGLKRYAMPPESLAIRPVSQGEVESSTEIRTHLRERLDTSVNPMQWPPFAVTAVLRDTTSTLVYAVDHSHCDGLSLMLVFAELRALYQAELDGTDPGLPEVGSYVDFCALERERLAQIGPDTPGVDRWIDFWREGGDQTVPLDLGTEPGKTYPSLIIEEDVLTAVESDVFSQVCKASGGGSTAGLLAALAICGYELNGSESYRGLTVVNTRDEARWYGAQGWFINVVPISFPVAGRKGFAEVIVEAQRAFKEARAMAGVPLPRVAELYPDLAAQFVPGAAPPMVSYLDLRHAPASADWPGADLRIMAPPGETREVSMWLNRAWDRTFLNTKYPDTETARTNVPIFLERLHHVLREVARNGDYPIGDRAAAPADPVV</sequence>
<dbReference type="InterPro" id="IPR023213">
    <property type="entry name" value="CAT-like_dom_sf"/>
</dbReference>
<evidence type="ECO:0000313" key="4">
    <source>
        <dbReference type="Proteomes" id="UP000215005"/>
    </source>
</evidence>
<feature type="region of interest" description="Disordered" evidence="1">
    <location>
        <begin position="1"/>
        <end position="61"/>
    </location>
</feature>
<feature type="domain" description="Condensation" evidence="2">
    <location>
        <begin position="111"/>
        <end position="429"/>
    </location>
</feature>
<evidence type="ECO:0000259" key="2">
    <source>
        <dbReference type="Pfam" id="PF00668"/>
    </source>
</evidence>
<proteinExistence type="predicted"/>
<dbReference type="Pfam" id="PF00668">
    <property type="entry name" value="Condensation"/>
    <property type="match status" value="1"/>
</dbReference>
<dbReference type="GO" id="GO:0003824">
    <property type="term" value="F:catalytic activity"/>
    <property type="evidence" value="ECO:0007669"/>
    <property type="project" value="InterPro"/>
</dbReference>
<dbReference type="InterPro" id="IPR001242">
    <property type="entry name" value="Condensation_dom"/>
</dbReference>
<dbReference type="EMBL" id="CP022753">
    <property type="protein sequence ID" value="ASU82233.1"/>
    <property type="molecule type" value="Genomic_DNA"/>
</dbReference>
<name>A0A223S279_9ACTN</name>
<dbReference type="Proteomes" id="UP000215005">
    <property type="component" value="Chromosome"/>
</dbReference>
<dbReference type="GO" id="GO:0008610">
    <property type="term" value="P:lipid biosynthetic process"/>
    <property type="evidence" value="ECO:0007669"/>
    <property type="project" value="UniProtKB-ARBA"/>
</dbReference>
<protein>
    <recommendedName>
        <fullName evidence="2">Condensation domain-containing protein</fullName>
    </recommendedName>
</protein>
<keyword evidence="4" id="KW-1185">Reference proteome</keyword>
<evidence type="ECO:0000313" key="3">
    <source>
        <dbReference type="EMBL" id="ASU82233.1"/>
    </source>
</evidence>
<feature type="compositionally biased region" description="Basic residues" evidence="1">
    <location>
        <begin position="39"/>
        <end position="49"/>
    </location>
</feature>
<organism evidence="3 4">
    <name type="scientific">Nocardiopsis gilva YIM 90087</name>
    <dbReference type="NCBI Taxonomy" id="1235441"/>
    <lineage>
        <taxon>Bacteria</taxon>
        <taxon>Bacillati</taxon>
        <taxon>Actinomycetota</taxon>
        <taxon>Actinomycetes</taxon>
        <taxon>Streptosporangiales</taxon>
        <taxon>Nocardiopsidaceae</taxon>
        <taxon>Nocardiopsis</taxon>
    </lineage>
</organism>
<dbReference type="KEGG" id="ngv:CDO52_05035"/>
<evidence type="ECO:0000256" key="1">
    <source>
        <dbReference type="SAM" id="MobiDB-lite"/>
    </source>
</evidence>
<dbReference type="AlphaFoldDB" id="A0A223S279"/>
<gene>
    <name evidence="3" type="ORF">CDO52_05035</name>
</gene>
<reference evidence="3 4" key="1">
    <citation type="submission" date="2017-08" db="EMBL/GenBank/DDBJ databases">
        <title>The complete genome sequence of Nocardiopsis gilva YIM 90087.</title>
        <authorList>
            <person name="Yin M."/>
            <person name="Tang S."/>
        </authorList>
    </citation>
    <scope>NUCLEOTIDE SEQUENCE [LARGE SCALE GENOMIC DNA]</scope>
    <source>
        <strain evidence="3 4">YIM 90087</strain>
    </source>
</reference>
<dbReference type="SUPFAM" id="SSF52777">
    <property type="entry name" value="CoA-dependent acyltransferases"/>
    <property type="match status" value="2"/>
</dbReference>